<keyword evidence="6" id="KW-1185">Reference proteome</keyword>
<evidence type="ECO:0000313" key="6">
    <source>
        <dbReference type="Proteomes" id="UP001054889"/>
    </source>
</evidence>
<keyword evidence="2" id="KW-0460">Magnesium</keyword>
<dbReference type="InterPro" id="IPR000719">
    <property type="entry name" value="Prot_kinase_dom"/>
</dbReference>
<organism evidence="5 6">
    <name type="scientific">Eleusine coracana subsp. coracana</name>
    <dbReference type="NCBI Taxonomy" id="191504"/>
    <lineage>
        <taxon>Eukaryota</taxon>
        <taxon>Viridiplantae</taxon>
        <taxon>Streptophyta</taxon>
        <taxon>Embryophyta</taxon>
        <taxon>Tracheophyta</taxon>
        <taxon>Spermatophyta</taxon>
        <taxon>Magnoliopsida</taxon>
        <taxon>Liliopsida</taxon>
        <taxon>Poales</taxon>
        <taxon>Poaceae</taxon>
        <taxon>PACMAD clade</taxon>
        <taxon>Chloridoideae</taxon>
        <taxon>Cynodonteae</taxon>
        <taxon>Eleusininae</taxon>
        <taxon>Eleusine</taxon>
    </lineage>
</organism>
<evidence type="ECO:0000313" key="5">
    <source>
        <dbReference type="EMBL" id="GJN38752.1"/>
    </source>
</evidence>
<keyword evidence="1" id="KW-0479">Metal-binding</keyword>
<dbReference type="GO" id="GO:0004672">
    <property type="term" value="F:protein kinase activity"/>
    <property type="evidence" value="ECO:0007669"/>
    <property type="project" value="InterPro"/>
</dbReference>
<evidence type="ECO:0000256" key="3">
    <source>
        <dbReference type="SAM" id="MobiDB-lite"/>
    </source>
</evidence>
<gene>
    <name evidence="5" type="primary">gb27821</name>
    <name evidence="5" type="ORF">PR202_gb27821</name>
</gene>
<proteinExistence type="predicted"/>
<comment type="caution">
    <text evidence="5">The sequence shown here is derived from an EMBL/GenBank/DDBJ whole genome shotgun (WGS) entry which is preliminary data.</text>
</comment>
<accession>A0AAV5FVH3</accession>
<dbReference type="GO" id="GO:0005886">
    <property type="term" value="C:plasma membrane"/>
    <property type="evidence" value="ECO:0007669"/>
    <property type="project" value="TreeGrafter"/>
</dbReference>
<evidence type="ECO:0000256" key="1">
    <source>
        <dbReference type="ARBA" id="ARBA00022723"/>
    </source>
</evidence>
<dbReference type="InterPro" id="IPR011009">
    <property type="entry name" value="Kinase-like_dom_sf"/>
</dbReference>
<dbReference type="Pfam" id="PF00689">
    <property type="entry name" value="Cation_ATPase_C"/>
    <property type="match status" value="1"/>
</dbReference>
<dbReference type="AlphaFoldDB" id="A0AAV5FVH3"/>
<dbReference type="GO" id="GO:0005524">
    <property type="term" value="F:ATP binding"/>
    <property type="evidence" value="ECO:0007669"/>
    <property type="project" value="InterPro"/>
</dbReference>
<reference evidence="5" key="2">
    <citation type="submission" date="2021-12" db="EMBL/GenBank/DDBJ databases">
        <title>Resequencing data analysis of finger millet.</title>
        <authorList>
            <person name="Hatakeyama M."/>
            <person name="Aluri S."/>
            <person name="Balachadran M.T."/>
            <person name="Sivarajan S.R."/>
            <person name="Poveda L."/>
            <person name="Shimizu-Inatsugi R."/>
            <person name="Schlapbach R."/>
            <person name="Sreeman S.M."/>
            <person name="Shimizu K.K."/>
        </authorList>
    </citation>
    <scope>NUCLEOTIDE SEQUENCE</scope>
</reference>
<sequence length="392" mass="42481">MCGTLDYLSPEMVEKTEHDYQVDIWSLGILCYEFLYGVPPFKAKEHSGHIEDVVSELFLYRILNVDLKFPLKPYVSAAAKDLNFTVSSSSVNVAVLIINFVAALTSGKMPLTTVQLLWVNLIMDTMGALALATDTPIDELMRRPPVGHTAPLLISKHHVAEPPRAGRLPVPGGRAARAPVQRPRDYGNGEKANGTIIFNAFVLCQVFNEFNAKGRSRGGTYSPGCCGTGCSWGSLPSRSRCRCSWSVELLTRFAGTQRLTLAQWGVCAAIAARVVAHRPQKLAMAVPVIGFLQRFVAPAAVGGRIPAVGPRHRQLLLDSGRGLMMLAAVTLTHQLGTSTSASAEFVLLAFLLWLLGAARSRCCRSSPRQFHRLTTAGAAVALALRNYLRGGL</sequence>
<dbReference type="Pfam" id="PF00069">
    <property type="entry name" value="Pkinase"/>
    <property type="match status" value="1"/>
</dbReference>
<evidence type="ECO:0000256" key="2">
    <source>
        <dbReference type="ARBA" id="ARBA00022842"/>
    </source>
</evidence>
<dbReference type="SUPFAM" id="SSF56112">
    <property type="entry name" value="Protein kinase-like (PK-like)"/>
    <property type="match status" value="1"/>
</dbReference>
<dbReference type="PANTHER" id="PTHR24093:SF434">
    <property type="entry name" value="CALCIUM-TRANSPORTING ATPASE 13, PLASMA MEMBRANE-TYPE-RELATED"/>
    <property type="match status" value="1"/>
</dbReference>
<reference evidence="5" key="1">
    <citation type="journal article" date="2018" name="DNA Res.">
        <title>Multiple hybrid de novo genome assembly of finger millet, an orphan allotetraploid crop.</title>
        <authorList>
            <person name="Hatakeyama M."/>
            <person name="Aluri S."/>
            <person name="Balachadran M.T."/>
            <person name="Sivarajan S.R."/>
            <person name="Patrignani A."/>
            <person name="Gruter S."/>
            <person name="Poveda L."/>
            <person name="Shimizu-Inatsugi R."/>
            <person name="Baeten J."/>
            <person name="Francoijs K.J."/>
            <person name="Nataraja K.N."/>
            <person name="Reddy Y.A.N."/>
            <person name="Phadnis S."/>
            <person name="Ravikumar R.L."/>
            <person name="Schlapbach R."/>
            <person name="Sreeman S.M."/>
            <person name="Shimizu K.K."/>
        </authorList>
    </citation>
    <scope>NUCLEOTIDE SEQUENCE</scope>
</reference>
<dbReference type="GO" id="GO:0046872">
    <property type="term" value="F:metal ion binding"/>
    <property type="evidence" value="ECO:0007669"/>
    <property type="project" value="UniProtKB-KW"/>
</dbReference>
<protein>
    <recommendedName>
        <fullName evidence="4">Protein kinase domain-containing protein</fullName>
    </recommendedName>
</protein>
<evidence type="ECO:0000259" key="4">
    <source>
        <dbReference type="PROSITE" id="PS50011"/>
    </source>
</evidence>
<dbReference type="Proteomes" id="UP001054889">
    <property type="component" value="Unassembled WGS sequence"/>
</dbReference>
<name>A0AAV5FVH3_ELECO</name>
<dbReference type="InterPro" id="IPR023298">
    <property type="entry name" value="ATPase_P-typ_TM_dom_sf"/>
</dbReference>
<dbReference type="Gene3D" id="1.20.1110.10">
    <property type="entry name" value="Calcium-transporting ATPase, transmembrane domain"/>
    <property type="match status" value="1"/>
</dbReference>
<feature type="domain" description="Protein kinase" evidence="4">
    <location>
        <begin position="1"/>
        <end position="119"/>
    </location>
</feature>
<feature type="region of interest" description="Disordered" evidence="3">
    <location>
        <begin position="164"/>
        <end position="185"/>
    </location>
</feature>
<dbReference type="GO" id="GO:0005388">
    <property type="term" value="F:P-type calcium transporter activity"/>
    <property type="evidence" value="ECO:0007669"/>
    <property type="project" value="TreeGrafter"/>
</dbReference>
<dbReference type="PROSITE" id="PS50011">
    <property type="entry name" value="PROTEIN_KINASE_DOM"/>
    <property type="match status" value="1"/>
</dbReference>
<dbReference type="Gene3D" id="1.10.510.10">
    <property type="entry name" value="Transferase(Phosphotransferase) domain 1"/>
    <property type="match status" value="1"/>
</dbReference>
<dbReference type="EMBL" id="BQKI01000097">
    <property type="protein sequence ID" value="GJN38752.1"/>
    <property type="molecule type" value="Genomic_DNA"/>
</dbReference>
<dbReference type="InterPro" id="IPR006068">
    <property type="entry name" value="ATPase_P-typ_cation-transptr_C"/>
</dbReference>
<dbReference type="SUPFAM" id="SSF81665">
    <property type="entry name" value="Calcium ATPase, transmembrane domain M"/>
    <property type="match status" value="1"/>
</dbReference>
<dbReference type="PANTHER" id="PTHR24093">
    <property type="entry name" value="CATION TRANSPORTING ATPASE"/>
    <property type="match status" value="1"/>
</dbReference>